<organism evidence="4 5">
    <name type="scientific">Loofah witches'-broom phytoplasma</name>
    <dbReference type="NCBI Taxonomy" id="35773"/>
    <lineage>
        <taxon>Bacteria</taxon>
        <taxon>Bacillati</taxon>
        <taxon>Mycoplasmatota</taxon>
        <taxon>Mollicutes</taxon>
        <taxon>Acholeplasmatales</taxon>
        <taxon>Acholeplasmataceae</taxon>
        <taxon>Candidatus Phytoplasma</taxon>
        <taxon>16SrVIII (Loofah witches'-broom group)</taxon>
    </lineage>
</organism>
<dbReference type="AlphaFoldDB" id="A0A975FIC2"/>
<dbReference type="KEGG" id="pluf:LFWB_3920"/>
<dbReference type="NCBIfam" id="TIGR00282">
    <property type="entry name" value="TIGR00282 family metallophosphoesterase"/>
    <property type="match status" value="1"/>
</dbReference>
<feature type="binding site" evidence="2">
    <location>
        <position position="40"/>
    </location>
    <ligand>
        <name>Fe cation</name>
        <dbReference type="ChEBI" id="CHEBI:24875"/>
        <label>1</label>
    </ligand>
</feature>
<evidence type="ECO:0000256" key="2">
    <source>
        <dbReference type="PIRSR" id="PIRSR004789-51"/>
    </source>
</evidence>
<reference evidence="4" key="1">
    <citation type="submission" date="2020-06" db="EMBL/GenBank/DDBJ databases">
        <title>Complete genome sequence of Candidatus Phytoplasma luffae NCHU2019.</title>
        <authorList>
            <person name="Cho S.-T."/>
            <person name="Tan C.-M."/>
            <person name="Li J.-R."/>
            <person name="Chien Y.-Y."/>
            <person name="Chiu Y.-C."/>
            <person name="Yang J.-Y."/>
            <person name="Kuo C.-H."/>
        </authorList>
    </citation>
    <scope>NUCLEOTIDE SEQUENCE</scope>
    <source>
        <strain evidence="4">NCHU2019</strain>
    </source>
</reference>
<dbReference type="PANTHER" id="PTHR36303">
    <property type="entry name" value="2',3'-CYCLIC-NUCLEOTIDE 2'-PHOSPHODIESTERASE"/>
    <property type="match status" value="1"/>
</dbReference>
<feature type="active site" description="Proton donor" evidence="1">
    <location>
        <position position="68"/>
    </location>
</feature>
<dbReference type="EMBL" id="CP054393">
    <property type="protein sequence ID" value="QTX02943.1"/>
    <property type="molecule type" value="Genomic_DNA"/>
</dbReference>
<dbReference type="InterPro" id="IPR029052">
    <property type="entry name" value="Metallo-depent_PP-like"/>
</dbReference>
<feature type="binding site" evidence="2">
    <location>
        <position position="153"/>
    </location>
    <ligand>
        <name>Fe cation</name>
        <dbReference type="ChEBI" id="CHEBI:24875"/>
        <label>2</label>
    </ligand>
</feature>
<gene>
    <name evidence="3" type="ORF">LFWB_3730</name>
    <name evidence="4" type="ORF">LFWB_3920</name>
</gene>
<dbReference type="RefSeq" id="WP_210954477.1">
    <property type="nucleotide sequence ID" value="NZ_CP054393.1"/>
</dbReference>
<evidence type="ECO:0000313" key="3">
    <source>
        <dbReference type="EMBL" id="QTX02943.1"/>
    </source>
</evidence>
<keyword evidence="2" id="KW-0479">Metal-binding</keyword>
<dbReference type="GO" id="GO:0004113">
    <property type="term" value="F:2',3'-cyclic-nucleotide 3'-phosphodiesterase activity"/>
    <property type="evidence" value="ECO:0007669"/>
    <property type="project" value="TreeGrafter"/>
</dbReference>
<feature type="binding site" evidence="2">
    <location>
        <position position="39"/>
    </location>
    <ligand>
        <name>Fe cation</name>
        <dbReference type="ChEBI" id="CHEBI:24875"/>
        <label>1</label>
    </ligand>
</feature>
<feature type="binding site" evidence="2">
    <location>
        <position position="39"/>
    </location>
    <ligand>
        <name>Fe cation</name>
        <dbReference type="ChEBI" id="CHEBI:24875"/>
        <label>2</label>
    </ligand>
</feature>
<dbReference type="PANTHER" id="PTHR36303:SF1">
    <property type="entry name" value="2',3'-CYCLIC-NUCLEOTIDE 2'-PHOSPHODIESTERASE"/>
    <property type="match status" value="1"/>
</dbReference>
<accession>A0A975FIC2</accession>
<dbReference type="PIRSF" id="PIRSF004789">
    <property type="entry name" value="DR1281"/>
    <property type="match status" value="1"/>
</dbReference>
<feature type="binding site" evidence="2">
    <location>
        <position position="180"/>
    </location>
    <ligand>
        <name>Fe cation</name>
        <dbReference type="ChEBI" id="CHEBI:24875"/>
        <label>1</label>
    </ligand>
</feature>
<evidence type="ECO:0000313" key="4">
    <source>
        <dbReference type="EMBL" id="QTX02958.1"/>
    </source>
</evidence>
<proteinExistence type="predicted"/>
<sequence>MKILFIGDIYGKSGVDYFIEKINFLKNEYQTEIIIANAENVDNGKGLDYENYQNLILSGVDLITMGNHTFKNKSINSFIESDNIIRPLNLKEKELKGSGYKIIRHKNQKILIMNALGRIFMEKSENLFCPFKQIENTLNICHKKYDYSFLDFHAQATSEKIALANYFDGKIDAIVGTHTHVQTNDDRILPKKTLYISDAGMTGPYEGVIGQDKEIIINNFLNTKRKKHKVAEGKRQLNGVLLNLGTEKNIKKIIINE</sequence>
<name>A0A975FIC2_LOWBP</name>
<dbReference type="Proteomes" id="UP000672038">
    <property type="component" value="Chromosome"/>
</dbReference>
<dbReference type="Pfam" id="PF13277">
    <property type="entry name" value="YmdB"/>
    <property type="match status" value="1"/>
</dbReference>
<evidence type="ECO:0000256" key="1">
    <source>
        <dbReference type="PIRSR" id="PIRSR004789-50"/>
    </source>
</evidence>
<dbReference type="SUPFAM" id="SSF56300">
    <property type="entry name" value="Metallo-dependent phosphatases"/>
    <property type="match status" value="1"/>
</dbReference>
<dbReference type="InterPro" id="IPR005235">
    <property type="entry name" value="YmdB-like"/>
</dbReference>
<keyword evidence="5" id="KW-1185">Reference proteome</keyword>
<protein>
    <submittedName>
        <fullName evidence="4">Metallophosphoesterase</fullName>
    </submittedName>
</protein>
<feature type="binding site" evidence="2">
    <location>
        <position position="8"/>
    </location>
    <ligand>
        <name>Fe cation</name>
        <dbReference type="ChEBI" id="CHEBI:24875"/>
        <label>1</label>
    </ligand>
</feature>
<evidence type="ECO:0000313" key="5">
    <source>
        <dbReference type="Proteomes" id="UP000672038"/>
    </source>
</evidence>
<dbReference type="Gene3D" id="3.60.21.10">
    <property type="match status" value="1"/>
</dbReference>
<dbReference type="KEGG" id="pluf:LFWB_3730"/>
<dbReference type="EMBL" id="CP054393">
    <property type="protein sequence ID" value="QTX02958.1"/>
    <property type="molecule type" value="Genomic_DNA"/>
</dbReference>
<feature type="binding site" evidence="2">
    <location>
        <position position="67"/>
    </location>
    <ligand>
        <name>Fe cation</name>
        <dbReference type="ChEBI" id="CHEBI:24875"/>
        <label>2</label>
    </ligand>
</feature>
<feature type="binding site" evidence="2">
    <location>
        <position position="178"/>
    </location>
    <ligand>
        <name>Fe cation</name>
        <dbReference type="ChEBI" id="CHEBI:24875"/>
        <label>2</label>
    </ligand>
</feature>
<dbReference type="GO" id="GO:0046872">
    <property type="term" value="F:metal ion binding"/>
    <property type="evidence" value="ECO:0007669"/>
    <property type="project" value="UniProtKB-KW"/>
</dbReference>